<dbReference type="InterPro" id="IPR003661">
    <property type="entry name" value="HisK_dim/P_dom"/>
</dbReference>
<comment type="catalytic activity">
    <reaction evidence="1">
        <text>ATP + protein L-histidine = ADP + protein N-phospho-L-histidine.</text>
        <dbReference type="EC" id="2.7.13.3"/>
    </reaction>
</comment>
<proteinExistence type="predicted"/>
<protein>
    <recommendedName>
        <fullName evidence="2">histidine kinase</fullName>
        <ecNumber evidence="2">2.7.13.3</ecNumber>
    </recommendedName>
</protein>
<evidence type="ECO:0000313" key="9">
    <source>
        <dbReference type="EMBL" id="OGY60854.1"/>
    </source>
</evidence>
<dbReference type="EC" id="2.7.13.3" evidence="2"/>
<dbReference type="Proteomes" id="UP000178808">
    <property type="component" value="Unassembled WGS sequence"/>
</dbReference>
<dbReference type="AlphaFoldDB" id="A0A1G1Z8L3"/>
<dbReference type="Pfam" id="PF00512">
    <property type="entry name" value="HisKA"/>
    <property type="match status" value="1"/>
</dbReference>
<keyword evidence="3" id="KW-0808">Transferase</keyword>
<evidence type="ECO:0000256" key="4">
    <source>
        <dbReference type="ARBA" id="ARBA00022777"/>
    </source>
</evidence>
<dbReference type="PANTHER" id="PTHR43711">
    <property type="entry name" value="TWO-COMPONENT HISTIDINE KINASE"/>
    <property type="match status" value="1"/>
</dbReference>
<feature type="transmembrane region" description="Helical" evidence="7">
    <location>
        <begin position="55"/>
        <end position="76"/>
    </location>
</feature>
<dbReference type="SUPFAM" id="SSF47384">
    <property type="entry name" value="Homodimeric domain of signal transducing histidine kinase"/>
    <property type="match status" value="1"/>
</dbReference>
<dbReference type="PANTHER" id="PTHR43711:SF26">
    <property type="entry name" value="SENSOR HISTIDINE KINASE RCSC"/>
    <property type="match status" value="1"/>
</dbReference>
<evidence type="ECO:0000256" key="1">
    <source>
        <dbReference type="ARBA" id="ARBA00000085"/>
    </source>
</evidence>
<accession>A0A1G1Z8L3</accession>
<keyword evidence="7" id="KW-0812">Transmembrane</keyword>
<keyword evidence="6" id="KW-0175">Coiled coil</keyword>
<dbReference type="EMBL" id="MHIZ01000003">
    <property type="protein sequence ID" value="OGY60854.1"/>
    <property type="molecule type" value="Genomic_DNA"/>
</dbReference>
<evidence type="ECO:0000259" key="8">
    <source>
        <dbReference type="SMART" id="SM00388"/>
    </source>
</evidence>
<reference evidence="9 10" key="1">
    <citation type="journal article" date="2016" name="Nat. Commun.">
        <title>Thousands of microbial genomes shed light on interconnected biogeochemical processes in an aquifer system.</title>
        <authorList>
            <person name="Anantharaman K."/>
            <person name="Brown C.T."/>
            <person name="Hug L.A."/>
            <person name="Sharon I."/>
            <person name="Castelle C.J."/>
            <person name="Probst A.J."/>
            <person name="Thomas B.C."/>
            <person name="Singh A."/>
            <person name="Wilkins M.J."/>
            <person name="Karaoz U."/>
            <person name="Brodie E.L."/>
            <person name="Williams K.H."/>
            <person name="Hubbard S.S."/>
            <person name="Banfield J.F."/>
        </authorList>
    </citation>
    <scope>NUCLEOTIDE SEQUENCE [LARGE SCALE GENOMIC DNA]</scope>
</reference>
<feature type="coiled-coil region" evidence="6">
    <location>
        <begin position="166"/>
        <end position="218"/>
    </location>
</feature>
<keyword evidence="7" id="KW-1133">Transmembrane helix</keyword>
<evidence type="ECO:0000256" key="6">
    <source>
        <dbReference type="SAM" id="Coils"/>
    </source>
</evidence>
<feature type="domain" description="Signal transduction histidine kinase dimerisation/phosphoacceptor" evidence="8">
    <location>
        <begin position="218"/>
        <end position="287"/>
    </location>
</feature>
<feature type="transmembrane region" description="Helical" evidence="7">
    <location>
        <begin position="24"/>
        <end position="43"/>
    </location>
</feature>
<evidence type="ECO:0000256" key="3">
    <source>
        <dbReference type="ARBA" id="ARBA00022679"/>
    </source>
</evidence>
<dbReference type="GO" id="GO:0000155">
    <property type="term" value="F:phosphorelay sensor kinase activity"/>
    <property type="evidence" value="ECO:0007669"/>
    <property type="project" value="InterPro"/>
</dbReference>
<dbReference type="CDD" id="cd00082">
    <property type="entry name" value="HisKA"/>
    <property type="match status" value="1"/>
</dbReference>
<sequence>MDIDPEIKYVNTNIPVARPNILNAVWGAIMLAFVIFSIVVAVSKHKKAKPEEKQLLRAILLGTAGTFALLFGSQYFTVNVLKTPALNSYGPLFTMPLVIGTGYAITKFRLFNIKAITTELVTFGLWLFLLLRLLFSNSTQDYVVNATVLLGVVVIGVFLIKSVLIEVKQKEELAKVNTKLEDLNEHLEQKVTEQTVEIRRAYEVEKEARIELQELDKKKNQFILTTQHNLRTPLTIIIGYLESLRKSITSKNITEDTVQSVNKANEAADRLGHLTNELLNITEMQIGEKVLKKE</sequence>
<evidence type="ECO:0000256" key="7">
    <source>
        <dbReference type="SAM" id="Phobius"/>
    </source>
</evidence>
<keyword evidence="4" id="KW-0418">Kinase</keyword>
<evidence type="ECO:0000256" key="2">
    <source>
        <dbReference type="ARBA" id="ARBA00012438"/>
    </source>
</evidence>
<comment type="caution">
    <text evidence="9">The sequence shown here is derived from an EMBL/GenBank/DDBJ whole genome shotgun (WGS) entry which is preliminary data.</text>
</comment>
<feature type="transmembrane region" description="Helical" evidence="7">
    <location>
        <begin position="118"/>
        <end position="136"/>
    </location>
</feature>
<evidence type="ECO:0000313" key="10">
    <source>
        <dbReference type="Proteomes" id="UP000178808"/>
    </source>
</evidence>
<dbReference type="SMART" id="SM00388">
    <property type="entry name" value="HisKA"/>
    <property type="match status" value="1"/>
</dbReference>
<dbReference type="Gene3D" id="1.10.287.130">
    <property type="match status" value="1"/>
</dbReference>
<feature type="transmembrane region" description="Helical" evidence="7">
    <location>
        <begin position="142"/>
        <end position="160"/>
    </location>
</feature>
<gene>
    <name evidence="9" type="ORF">A3I31_03260</name>
</gene>
<name>A0A1G1Z8L3_9BACT</name>
<dbReference type="InterPro" id="IPR050736">
    <property type="entry name" value="Sensor_HK_Regulatory"/>
</dbReference>
<keyword evidence="5" id="KW-0902">Two-component regulatory system</keyword>
<organism evidence="9 10">
    <name type="scientific">Candidatus Colwellbacteria bacterium RIFCSPLOWO2_02_FULL_44_20b</name>
    <dbReference type="NCBI Taxonomy" id="1797691"/>
    <lineage>
        <taxon>Bacteria</taxon>
        <taxon>Candidatus Colwelliibacteriota</taxon>
    </lineage>
</organism>
<evidence type="ECO:0000256" key="5">
    <source>
        <dbReference type="ARBA" id="ARBA00023012"/>
    </source>
</evidence>
<feature type="transmembrane region" description="Helical" evidence="7">
    <location>
        <begin position="88"/>
        <end position="106"/>
    </location>
</feature>
<keyword evidence="7" id="KW-0472">Membrane</keyword>
<dbReference type="InterPro" id="IPR036097">
    <property type="entry name" value="HisK_dim/P_sf"/>
</dbReference>